<dbReference type="AlphaFoldDB" id="A0A225DG17"/>
<accession>A0A225DG17</accession>
<organism evidence="1 2">
    <name type="scientific">Fimbriiglobus ruber</name>
    <dbReference type="NCBI Taxonomy" id="1908690"/>
    <lineage>
        <taxon>Bacteria</taxon>
        <taxon>Pseudomonadati</taxon>
        <taxon>Planctomycetota</taxon>
        <taxon>Planctomycetia</taxon>
        <taxon>Gemmatales</taxon>
        <taxon>Gemmataceae</taxon>
        <taxon>Fimbriiglobus</taxon>
    </lineage>
</organism>
<comment type="caution">
    <text evidence="1">The sequence shown here is derived from an EMBL/GenBank/DDBJ whole genome shotgun (WGS) entry which is preliminary data.</text>
</comment>
<reference evidence="2" key="1">
    <citation type="submission" date="2017-06" db="EMBL/GenBank/DDBJ databases">
        <title>Genome analysis of Fimbriiglobus ruber SP5, the first member of the order Planctomycetales with confirmed chitinolytic capability.</title>
        <authorList>
            <person name="Ravin N.V."/>
            <person name="Rakitin A.L."/>
            <person name="Ivanova A.A."/>
            <person name="Beletsky A.V."/>
            <person name="Kulichevskaya I.S."/>
            <person name="Mardanov A.V."/>
            <person name="Dedysh S.N."/>
        </authorList>
    </citation>
    <scope>NUCLEOTIDE SEQUENCE [LARGE SCALE GENOMIC DNA]</scope>
    <source>
        <strain evidence="2">SP5</strain>
    </source>
</reference>
<gene>
    <name evidence="1" type="ORF">FRUB_05430</name>
</gene>
<keyword evidence="2" id="KW-1185">Reference proteome</keyword>
<proteinExistence type="predicted"/>
<name>A0A225DG17_9BACT</name>
<dbReference type="EMBL" id="NIDE01000008">
    <property type="protein sequence ID" value="OWK40511.1"/>
    <property type="molecule type" value="Genomic_DNA"/>
</dbReference>
<evidence type="ECO:0000313" key="2">
    <source>
        <dbReference type="Proteomes" id="UP000214646"/>
    </source>
</evidence>
<dbReference type="Proteomes" id="UP000214646">
    <property type="component" value="Unassembled WGS sequence"/>
</dbReference>
<protein>
    <submittedName>
        <fullName evidence="1">Uncharacterized protein</fullName>
    </submittedName>
</protein>
<evidence type="ECO:0000313" key="1">
    <source>
        <dbReference type="EMBL" id="OWK40511.1"/>
    </source>
</evidence>
<sequence length="52" mass="5881">MTERLKWELLTVNASDIVPVEFSYGAGELFGHHSVAIEVDEELQFRDIDLCG</sequence>